<dbReference type="Proteomes" id="UP000325081">
    <property type="component" value="Unassembled WGS sequence"/>
</dbReference>
<dbReference type="AlphaFoldDB" id="A0A5A7R3P9"/>
<comment type="caution">
    <text evidence="1">The sequence shown here is derived from an EMBL/GenBank/DDBJ whole genome shotgun (WGS) entry which is preliminary data.</text>
</comment>
<name>A0A5A7R3P9_STRAF</name>
<accession>A0A5A7R3P9</accession>
<reference evidence="2" key="1">
    <citation type="journal article" date="2019" name="Curr. Biol.">
        <title>Genome Sequence of Striga asiatica Provides Insight into the Evolution of Plant Parasitism.</title>
        <authorList>
            <person name="Yoshida S."/>
            <person name="Kim S."/>
            <person name="Wafula E.K."/>
            <person name="Tanskanen J."/>
            <person name="Kim Y.M."/>
            <person name="Honaas L."/>
            <person name="Yang Z."/>
            <person name="Spallek T."/>
            <person name="Conn C.E."/>
            <person name="Ichihashi Y."/>
            <person name="Cheong K."/>
            <person name="Cui S."/>
            <person name="Der J.P."/>
            <person name="Gundlach H."/>
            <person name="Jiao Y."/>
            <person name="Hori C."/>
            <person name="Ishida J.K."/>
            <person name="Kasahara H."/>
            <person name="Kiba T."/>
            <person name="Kim M.S."/>
            <person name="Koo N."/>
            <person name="Laohavisit A."/>
            <person name="Lee Y.H."/>
            <person name="Lumba S."/>
            <person name="McCourt P."/>
            <person name="Mortimer J.C."/>
            <person name="Mutuku J.M."/>
            <person name="Nomura T."/>
            <person name="Sasaki-Sekimoto Y."/>
            <person name="Seto Y."/>
            <person name="Wang Y."/>
            <person name="Wakatake T."/>
            <person name="Sakakibara H."/>
            <person name="Demura T."/>
            <person name="Yamaguchi S."/>
            <person name="Yoneyama K."/>
            <person name="Manabe R.I."/>
            <person name="Nelson D.C."/>
            <person name="Schulman A.H."/>
            <person name="Timko M.P."/>
            <person name="dePamphilis C.W."/>
            <person name="Choi D."/>
            <person name="Shirasu K."/>
        </authorList>
    </citation>
    <scope>NUCLEOTIDE SEQUENCE [LARGE SCALE GENOMIC DNA]</scope>
    <source>
        <strain evidence="2">cv. UVA1</strain>
    </source>
</reference>
<sequence>MDDSSGLELVKVRSGTRWGQRFAYQAVDGADYVGRGEAWVFEREIERPQPGRVGRAMVIVVKQQVPLYYRLVRAPELREWRFEERCKDLNSGLPIIDFHDLHTLRRRSKAFTGSLVRISTNTSSP</sequence>
<keyword evidence="1" id="KW-0687">Ribonucleoprotein</keyword>
<gene>
    <name evidence="1" type="ORF">STAS_29376</name>
</gene>
<proteinExistence type="predicted"/>
<protein>
    <submittedName>
        <fullName evidence="1">30S ribosomal protein S18</fullName>
    </submittedName>
</protein>
<evidence type="ECO:0000313" key="2">
    <source>
        <dbReference type="Proteomes" id="UP000325081"/>
    </source>
</evidence>
<evidence type="ECO:0000313" key="1">
    <source>
        <dbReference type="EMBL" id="GER51960.1"/>
    </source>
</evidence>
<keyword evidence="1" id="KW-0689">Ribosomal protein</keyword>
<dbReference type="EMBL" id="BKCP01010070">
    <property type="protein sequence ID" value="GER51960.1"/>
    <property type="molecule type" value="Genomic_DNA"/>
</dbReference>
<dbReference type="GO" id="GO:0005840">
    <property type="term" value="C:ribosome"/>
    <property type="evidence" value="ECO:0007669"/>
    <property type="project" value="UniProtKB-KW"/>
</dbReference>
<feature type="non-terminal residue" evidence="1">
    <location>
        <position position="125"/>
    </location>
</feature>
<keyword evidence="2" id="KW-1185">Reference proteome</keyword>
<organism evidence="1 2">
    <name type="scientific">Striga asiatica</name>
    <name type="common">Asiatic witchweed</name>
    <name type="synonym">Buchnera asiatica</name>
    <dbReference type="NCBI Taxonomy" id="4170"/>
    <lineage>
        <taxon>Eukaryota</taxon>
        <taxon>Viridiplantae</taxon>
        <taxon>Streptophyta</taxon>
        <taxon>Embryophyta</taxon>
        <taxon>Tracheophyta</taxon>
        <taxon>Spermatophyta</taxon>
        <taxon>Magnoliopsida</taxon>
        <taxon>eudicotyledons</taxon>
        <taxon>Gunneridae</taxon>
        <taxon>Pentapetalae</taxon>
        <taxon>asterids</taxon>
        <taxon>lamiids</taxon>
        <taxon>Lamiales</taxon>
        <taxon>Orobanchaceae</taxon>
        <taxon>Buchnereae</taxon>
        <taxon>Striga</taxon>
    </lineage>
</organism>